<organism evidence="2 3">
    <name type="scientific">Thermotomaculum hydrothermale</name>
    <dbReference type="NCBI Taxonomy" id="981385"/>
    <lineage>
        <taxon>Bacteria</taxon>
        <taxon>Pseudomonadati</taxon>
        <taxon>Acidobacteriota</taxon>
        <taxon>Holophagae</taxon>
        <taxon>Thermotomaculales</taxon>
        <taxon>Thermotomaculaceae</taxon>
        <taxon>Thermotomaculum</taxon>
    </lineage>
</organism>
<protein>
    <submittedName>
        <fullName evidence="2">Uncharacterized protein</fullName>
    </submittedName>
</protein>
<keyword evidence="3" id="KW-1185">Reference proteome</keyword>
<accession>A0A7R6PG67</accession>
<sequence>MKNFKKTILFLLTILLTTPIAHSSELSAYVEATLRKPLNLVVGPATQVVDFEMDGKTYVIVIADLSFNKNITPFNTKKKKLNRTSEKEITQAVKNTFIKLQNTKYKTKNEIVIIIFDKKLFGRTDNKTLRKFIFKGEFNKGRLVRVSRLE</sequence>
<dbReference type="RefSeq" id="WP_201327456.1">
    <property type="nucleotide sequence ID" value="NZ_AP017470.1"/>
</dbReference>
<reference evidence="2 3" key="1">
    <citation type="journal article" date="2012" name="Extremophiles">
        <title>Thermotomaculum hydrothermale gen. nov., sp. nov., a novel heterotrophic thermophile within the phylum Acidobacteria from a deep-sea hydrothermal vent chimney in the Southern Okinawa Trough.</title>
        <authorList>
            <person name="Izumi H."/>
            <person name="Nunoura T."/>
            <person name="Miyazaki M."/>
            <person name="Mino S."/>
            <person name="Toki T."/>
            <person name="Takai K."/>
            <person name="Sako Y."/>
            <person name="Sawabe T."/>
            <person name="Nakagawa S."/>
        </authorList>
    </citation>
    <scope>NUCLEOTIDE SEQUENCE [LARGE SCALE GENOMIC DNA]</scope>
    <source>
        <strain evidence="2 3">AC55</strain>
    </source>
</reference>
<proteinExistence type="predicted"/>
<evidence type="ECO:0000313" key="3">
    <source>
        <dbReference type="Proteomes" id="UP000595564"/>
    </source>
</evidence>
<gene>
    <name evidence="2" type="ORF">TTHT_1676</name>
</gene>
<feature type="chain" id="PRO_5032869853" evidence="1">
    <location>
        <begin position="24"/>
        <end position="150"/>
    </location>
</feature>
<feature type="signal peptide" evidence="1">
    <location>
        <begin position="1"/>
        <end position="23"/>
    </location>
</feature>
<keyword evidence="1" id="KW-0732">Signal</keyword>
<evidence type="ECO:0000313" key="2">
    <source>
        <dbReference type="EMBL" id="BBB33154.1"/>
    </source>
</evidence>
<dbReference type="KEGG" id="thyd:TTHT_1676"/>
<evidence type="ECO:0000256" key="1">
    <source>
        <dbReference type="SAM" id="SignalP"/>
    </source>
</evidence>
<dbReference type="EMBL" id="AP017470">
    <property type="protein sequence ID" value="BBB33154.1"/>
    <property type="molecule type" value="Genomic_DNA"/>
</dbReference>
<dbReference type="AlphaFoldDB" id="A0A7R6PG67"/>
<name>A0A7R6PG67_9BACT</name>
<dbReference type="Proteomes" id="UP000595564">
    <property type="component" value="Chromosome"/>
</dbReference>